<keyword evidence="1" id="KW-0732">Signal</keyword>
<sequence length="941" mass="98272">MTKYLFYVVTVSLSFIFSYIAQADIVLDGTIGTATEATRINESLISTPNKGEQNAFVITPNLGAQYGSNLFYSFKEFNLQSGEIADFTVGQGAEIQNIISRVTGGSASFIDGTLRSDLVDGNLFFLNPYGVIFGENSQIELFSSFHVSTADTLMLGTDGEFNARFPEQSILSSAPPSAYGFLTNTPASIDLQSTKMISFNNNITLTGGEINIKDSLLWAVSKRIALVSLANQGIVSFNAEAGEENMDVSSTTARGNITIDDSYLLVSGANVNNETLTVNTQKAGDLYIYGGKFIVRNSLLMSGGVLDLSIDDTNPDIINNEDSGSITMQINSLKLENSFITTLTNGSGKGGNVYIFAEEFVDIGGTKKDESNNDEIRTSQISANTLSTSENAGQAGIIYVETPVLLLHDGGKLDSSSGGWGDAGGILVKADEIDINGSTMVDTDNNPYSGLFVNSTDTSENAGDAGLIAIETKNMRLTDGGQISSSTSGGGNGGVIAIAASDTLTIGNANIGNPLEDPKDIIDEVKDKPVAEHTDEGDIPSRTTTSGIFAASTNTTLETSGNAGAVMIQAKNVDMNNGFITTTTRGSGNAGTVSIIADNLYMLNGANLSSSTEGSGNGGTITLQISDTLNMQAGELQKEFAYPTVIQATSSNADIENAGQSGNIKIDAKNLTMNGSLIASSTNGTGASNLIEINADTVEISGSTILEGKMRHAGIYANSESTETNAGQAGEIHLTAQTLTLKEGGSINTSTQNADGGNIILTIPTQIYLRDGGNITTSVRGGTGNGGNITIQSPHFVIIDKGQIVAQAADGNGGNITVTTDQFLASTAAQTQVDASSKKGISGKIVITSPIVDISGNVISLPTNFLNATTQLQAKCGGLGEQLESRFIVRSLQGIGKTPRDLRTMTAYTPSKSTEVAQKTTKLPDLSGQLFVQVRCGKKTA</sequence>
<accession>A0A2N9YHB4</accession>
<dbReference type="NCBIfam" id="TIGR01901">
    <property type="entry name" value="adhes_NPXG"/>
    <property type="match status" value="1"/>
</dbReference>
<evidence type="ECO:0000259" key="2">
    <source>
        <dbReference type="SMART" id="SM00912"/>
    </source>
</evidence>
<dbReference type="EMBL" id="CP018889">
    <property type="protein sequence ID" value="AUI69887.1"/>
    <property type="molecule type" value="Genomic_DNA"/>
</dbReference>
<feature type="signal peptide" evidence="1">
    <location>
        <begin position="1"/>
        <end position="23"/>
    </location>
</feature>
<name>A0A2N9YHB4_9GAMM</name>
<dbReference type="AlphaFoldDB" id="A0A2N9YHB4"/>
<dbReference type="InterPro" id="IPR008638">
    <property type="entry name" value="FhaB/CdiA-like_TPS"/>
</dbReference>
<dbReference type="RefSeq" id="WP_062152145.1">
    <property type="nucleotide sequence ID" value="NZ_CP012373.2"/>
</dbReference>
<dbReference type="SUPFAM" id="SSF51126">
    <property type="entry name" value="Pectin lyase-like"/>
    <property type="match status" value="2"/>
</dbReference>
<gene>
    <name evidence="3" type="ORF">BLE401_15085</name>
</gene>
<dbReference type="Pfam" id="PF05860">
    <property type="entry name" value="TPS"/>
    <property type="match status" value="1"/>
</dbReference>
<organism evidence="3 4">
    <name type="scientific">Beggiatoa leptomitoformis</name>
    <dbReference type="NCBI Taxonomy" id="288004"/>
    <lineage>
        <taxon>Bacteria</taxon>
        <taxon>Pseudomonadati</taxon>
        <taxon>Pseudomonadota</taxon>
        <taxon>Gammaproteobacteria</taxon>
        <taxon>Thiotrichales</taxon>
        <taxon>Thiotrichaceae</taxon>
        <taxon>Beggiatoa</taxon>
    </lineage>
</organism>
<dbReference type="OrthoDB" id="218680at2"/>
<dbReference type="KEGG" id="blep:AL038_09225"/>
<dbReference type="Proteomes" id="UP000234271">
    <property type="component" value="Chromosome"/>
</dbReference>
<protein>
    <submittedName>
        <fullName evidence="3">Filamentous hemagglutinin N-terminal domain-containing protein</fullName>
    </submittedName>
</protein>
<feature type="chain" id="PRO_5014653943" evidence="1">
    <location>
        <begin position="24"/>
        <end position="941"/>
    </location>
</feature>
<evidence type="ECO:0000313" key="3">
    <source>
        <dbReference type="EMBL" id="AUI69887.1"/>
    </source>
</evidence>
<proteinExistence type="predicted"/>
<dbReference type="InterPro" id="IPR011050">
    <property type="entry name" value="Pectin_lyase_fold/virulence"/>
</dbReference>
<dbReference type="InterPro" id="IPR012334">
    <property type="entry name" value="Pectin_lyas_fold"/>
</dbReference>
<feature type="domain" description="Filamentous haemagglutinin FhaB/tRNA nuclease CdiA-like TPS" evidence="2">
    <location>
        <begin position="41"/>
        <end position="156"/>
    </location>
</feature>
<dbReference type="SMART" id="SM00912">
    <property type="entry name" value="Haemagg_act"/>
    <property type="match status" value="1"/>
</dbReference>
<reference evidence="4" key="1">
    <citation type="submission" date="2016-12" db="EMBL/GenBank/DDBJ databases">
        <title>Complete Genome Sequence of Beggiatoa leptomitiformis D-401.</title>
        <authorList>
            <person name="Fomenkov A."/>
            <person name="Vincze T."/>
            <person name="Grabovich M."/>
            <person name="Anton B.P."/>
            <person name="Dubinina G."/>
            <person name="Orlova M."/>
            <person name="Belousova E."/>
            <person name="Roberts R.J."/>
        </authorList>
    </citation>
    <scope>NUCLEOTIDE SEQUENCE [LARGE SCALE GENOMIC DNA]</scope>
    <source>
        <strain evidence="4">D-401</strain>
    </source>
</reference>
<dbReference type="STRING" id="288004.AL038_09225"/>
<evidence type="ECO:0000313" key="4">
    <source>
        <dbReference type="Proteomes" id="UP000234271"/>
    </source>
</evidence>
<keyword evidence="4" id="KW-1185">Reference proteome</keyword>
<dbReference type="Gene3D" id="2.160.20.10">
    <property type="entry name" value="Single-stranded right-handed beta-helix, Pectin lyase-like"/>
    <property type="match status" value="2"/>
</dbReference>
<evidence type="ECO:0000256" key="1">
    <source>
        <dbReference type="SAM" id="SignalP"/>
    </source>
</evidence>